<dbReference type="Pfam" id="PF00106">
    <property type="entry name" value="adh_short"/>
    <property type="match status" value="1"/>
</dbReference>
<keyword evidence="4" id="KW-1185">Reference proteome</keyword>
<dbReference type="PANTHER" id="PTHR42901">
    <property type="entry name" value="ALCOHOL DEHYDROGENASE"/>
    <property type="match status" value="1"/>
</dbReference>
<proteinExistence type="inferred from homology"/>
<dbReference type="AlphaFoldDB" id="A0A941IMI7"/>
<name>A0A941IMI7_9ACTN</name>
<accession>A0A941IMI7</accession>
<dbReference type="InterPro" id="IPR036291">
    <property type="entry name" value="NAD(P)-bd_dom_sf"/>
</dbReference>
<dbReference type="PRINTS" id="PR00081">
    <property type="entry name" value="GDHRDH"/>
</dbReference>
<dbReference type="GO" id="GO:0016491">
    <property type="term" value="F:oxidoreductase activity"/>
    <property type="evidence" value="ECO:0007669"/>
    <property type="project" value="UniProtKB-KW"/>
</dbReference>
<protein>
    <submittedName>
        <fullName evidence="3">SDR family NAD(P)-dependent oxidoreductase</fullName>
    </submittedName>
</protein>
<evidence type="ECO:0000256" key="1">
    <source>
        <dbReference type="ARBA" id="ARBA00006484"/>
    </source>
</evidence>
<dbReference type="EMBL" id="JAGSOH010000187">
    <property type="protein sequence ID" value="MBR7831132.1"/>
    <property type="molecule type" value="Genomic_DNA"/>
</dbReference>
<dbReference type="Proteomes" id="UP000676325">
    <property type="component" value="Unassembled WGS sequence"/>
</dbReference>
<dbReference type="PANTHER" id="PTHR42901:SF1">
    <property type="entry name" value="ALCOHOL DEHYDROGENASE"/>
    <property type="match status" value="1"/>
</dbReference>
<reference evidence="3" key="1">
    <citation type="submission" date="2021-04" db="EMBL/GenBank/DDBJ databases">
        <title>Genome based classification of Actinospica acidithermotolerans sp. nov., an actinobacterium isolated from an Indonesian hot spring.</title>
        <authorList>
            <person name="Kusuma A.B."/>
            <person name="Putra K.E."/>
            <person name="Nafisah S."/>
            <person name="Loh J."/>
            <person name="Nouioui I."/>
            <person name="Goodfellow M."/>
        </authorList>
    </citation>
    <scope>NUCLEOTIDE SEQUENCE</scope>
    <source>
        <strain evidence="3">MGRD01-02</strain>
    </source>
</reference>
<evidence type="ECO:0000313" key="4">
    <source>
        <dbReference type="Proteomes" id="UP000676325"/>
    </source>
</evidence>
<comment type="similarity">
    <text evidence="1">Belongs to the short-chain dehydrogenases/reductases (SDR) family.</text>
</comment>
<keyword evidence="2" id="KW-0560">Oxidoreductase</keyword>
<organism evidence="3 4">
    <name type="scientific">Actinospica acidithermotolerans</name>
    <dbReference type="NCBI Taxonomy" id="2828514"/>
    <lineage>
        <taxon>Bacteria</taxon>
        <taxon>Bacillati</taxon>
        <taxon>Actinomycetota</taxon>
        <taxon>Actinomycetes</taxon>
        <taxon>Catenulisporales</taxon>
        <taxon>Actinospicaceae</taxon>
        <taxon>Actinospica</taxon>
    </lineage>
</organism>
<evidence type="ECO:0000256" key="2">
    <source>
        <dbReference type="ARBA" id="ARBA00023002"/>
    </source>
</evidence>
<dbReference type="InterPro" id="IPR002347">
    <property type="entry name" value="SDR_fam"/>
</dbReference>
<sequence length="119" mass="12286">MSEVFAGRAALVTGAGRGIGRAVALGLADAGAALVLLARSSDQLEQTRSELVERGVGRGRVVVVAADLADEAQRARAIDAVLARGRVEILVNNAATVEPLGVTAQVPASELRWAFELNV</sequence>
<dbReference type="SUPFAM" id="SSF51735">
    <property type="entry name" value="NAD(P)-binding Rossmann-fold domains"/>
    <property type="match status" value="1"/>
</dbReference>
<dbReference type="Gene3D" id="3.40.50.720">
    <property type="entry name" value="NAD(P)-binding Rossmann-like Domain"/>
    <property type="match status" value="1"/>
</dbReference>
<gene>
    <name evidence="3" type="ORF">KDK95_32805</name>
</gene>
<dbReference type="RefSeq" id="WP_212522247.1">
    <property type="nucleotide sequence ID" value="NZ_JAGSOH010000187.1"/>
</dbReference>
<feature type="non-terminal residue" evidence="3">
    <location>
        <position position="119"/>
    </location>
</feature>
<comment type="caution">
    <text evidence="3">The sequence shown here is derived from an EMBL/GenBank/DDBJ whole genome shotgun (WGS) entry which is preliminary data.</text>
</comment>
<evidence type="ECO:0000313" key="3">
    <source>
        <dbReference type="EMBL" id="MBR7831132.1"/>
    </source>
</evidence>